<dbReference type="EMBL" id="JANSUY010000001">
    <property type="protein sequence ID" value="MCR9013409.1"/>
    <property type="molecule type" value="Genomic_DNA"/>
</dbReference>
<feature type="transmembrane region" description="Helical" evidence="1">
    <location>
        <begin position="117"/>
        <end position="137"/>
    </location>
</feature>
<accession>A0A9X2P5I4</accession>
<reference evidence="2" key="1">
    <citation type="submission" date="2022-08" db="EMBL/GenBank/DDBJ databases">
        <authorList>
            <person name="Zhang D."/>
        </authorList>
    </citation>
    <scope>NUCLEOTIDE SEQUENCE</scope>
    <source>
        <strain evidence="2">XJ19-11</strain>
    </source>
</reference>
<dbReference type="RefSeq" id="WP_258421314.1">
    <property type="nucleotide sequence ID" value="NZ_JANSUY010000001.1"/>
</dbReference>
<evidence type="ECO:0000313" key="3">
    <source>
        <dbReference type="Proteomes" id="UP001142175"/>
    </source>
</evidence>
<keyword evidence="1" id="KW-0472">Membrane</keyword>
<name>A0A9X2P5I4_9BACT</name>
<keyword evidence="1" id="KW-1133">Transmembrane helix</keyword>
<evidence type="ECO:0000313" key="2">
    <source>
        <dbReference type="EMBL" id="MCR9013409.1"/>
    </source>
</evidence>
<feature type="transmembrane region" description="Helical" evidence="1">
    <location>
        <begin position="168"/>
        <end position="186"/>
    </location>
</feature>
<sequence>MRNLTDIEYQAIKSAIVRKEISSAEILMEVYDHYVSHLQEYGEVDFDDQLAELEEKFTYGYCHALQAKFNKEIRKEIGVLQWEVVKKNFCLSRILYVLGFMMIAFYLGSNVKNEKEGAIMMVAPLLILSVFHIYFLVKSSSRIKKIKENMSQASSLQSSLFYPFSERMYLPVIMAYSIVWFADLIFDVQVLSNIAPQIAATFSILLFIYVISLMEVWKIKSKTSLL</sequence>
<gene>
    <name evidence="2" type="ORF">NU887_00105</name>
</gene>
<organism evidence="2 3">
    <name type="scientific">Aquiflexum gelatinilyticum</name>
    <dbReference type="NCBI Taxonomy" id="2961943"/>
    <lineage>
        <taxon>Bacteria</taxon>
        <taxon>Pseudomonadati</taxon>
        <taxon>Bacteroidota</taxon>
        <taxon>Cytophagia</taxon>
        <taxon>Cytophagales</taxon>
        <taxon>Cyclobacteriaceae</taxon>
        <taxon>Aquiflexum</taxon>
    </lineage>
</organism>
<keyword evidence="3" id="KW-1185">Reference proteome</keyword>
<proteinExistence type="predicted"/>
<feature type="transmembrane region" description="Helical" evidence="1">
    <location>
        <begin position="198"/>
        <end position="217"/>
    </location>
</feature>
<keyword evidence="1" id="KW-0812">Transmembrane</keyword>
<protein>
    <submittedName>
        <fullName evidence="2">Uncharacterized protein</fullName>
    </submittedName>
</protein>
<evidence type="ECO:0000256" key="1">
    <source>
        <dbReference type="SAM" id="Phobius"/>
    </source>
</evidence>
<dbReference type="Proteomes" id="UP001142175">
    <property type="component" value="Unassembled WGS sequence"/>
</dbReference>
<comment type="caution">
    <text evidence="2">The sequence shown here is derived from an EMBL/GenBank/DDBJ whole genome shotgun (WGS) entry which is preliminary data.</text>
</comment>
<dbReference type="AlphaFoldDB" id="A0A9X2P5I4"/>
<feature type="transmembrane region" description="Helical" evidence="1">
    <location>
        <begin position="94"/>
        <end position="111"/>
    </location>
</feature>